<dbReference type="Proteomes" id="UP001497512">
    <property type="component" value="Chromosome 5"/>
</dbReference>
<feature type="compositionally biased region" description="Basic residues" evidence="1">
    <location>
        <begin position="48"/>
        <end position="57"/>
    </location>
</feature>
<sequence length="74" mass="8189">MSGGEIGNSSSLWSTYSSSRRCRRCDELGGQQQQQQLRLWPELGVPSTRRRTSRIPHRSPLSSSSNTCCSTTAS</sequence>
<gene>
    <name evidence="2" type="ORF">CSSPTR1EN2_LOCUS17418</name>
</gene>
<organism evidence="2 3">
    <name type="scientific">Sphagnum troendelagicum</name>
    <dbReference type="NCBI Taxonomy" id="128251"/>
    <lineage>
        <taxon>Eukaryota</taxon>
        <taxon>Viridiplantae</taxon>
        <taxon>Streptophyta</taxon>
        <taxon>Embryophyta</taxon>
        <taxon>Bryophyta</taxon>
        <taxon>Sphagnophytina</taxon>
        <taxon>Sphagnopsida</taxon>
        <taxon>Sphagnales</taxon>
        <taxon>Sphagnaceae</taxon>
        <taxon>Sphagnum</taxon>
    </lineage>
</organism>
<feature type="region of interest" description="Disordered" evidence="1">
    <location>
        <begin position="27"/>
        <end position="74"/>
    </location>
</feature>
<name>A0ABP0UM28_9BRYO</name>
<evidence type="ECO:0000313" key="3">
    <source>
        <dbReference type="Proteomes" id="UP001497512"/>
    </source>
</evidence>
<keyword evidence="3" id="KW-1185">Reference proteome</keyword>
<proteinExistence type="predicted"/>
<evidence type="ECO:0000313" key="2">
    <source>
        <dbReference type="EMBL" id="CAK9225304.1"/>
    </source>
</evidence>
<reference evidence="2" key="1">
    <citation type="submission" date="2024-02" db="EMBL/GenBank/DDBJ databases">
        <authorList>
            <consortium name="ELIXIR-Norway"/>
            <consortium name="Elixir Norway"/>
        </authorList>
    </citation>
    <scope>NUCLEOTIDE SEQUENCE</scope>
</reference>
<dbReference type="EMBL" id="OZ019897">
    <property type="protein sequence ID" value="CAK9225304.1"/>
    <property type="molecule type" value="Genomic_DNA"/>
</dbReference>
<protein>
    <submittedName>
        <fullName evidence="2">Uncharacterized protein</fullName>
    </submittedName>
</protein>
<accession>A0ABP0UM28</accession>
<feature type="compositionally biased region" description="Low complexity" evidence="1">
    <location>
        <begin position="62"/>
        <end position="74"/>
    </location>
</feature>
<evidence type="ECO:0000256" key="1">
    <source>
        <dbReference type="SAM" id="MobiDB-lite"/>
    </source>
</evidence>